<dbReference type="Proteomes" id="UP000243515">
    <property type="component" value="Unassembled WGS sequence"/>
</dbReference>
<evidence type="ECO:0000256" key="3">
    <source>
        <dbReference type="ARBA" id="ARBA00022691"/>
    </source>
</evidence>
<dbReference type="OrthoDB" id="2094832at2759"/>
<evidence type="ECO:0000313" key="6">
    <source>
        <dbReference type="Proteomes" id="UP000243515"/>
    </source>
</evidence>
<dbReference type="PANTHER" id="PTHR35897:SF1">
    <property type="entry name" value="METHYLTRANSFERASE AUSD"/>
    <property type="match status" value="1"/>
</dbReference>
<dbReference type="PANTHER" id="PTHR35897">
    <property type="entry name" value="METHYLTRANSFERASE AUSD"/>
    <property type="match status" value="1"/>
</dbReference>
<dbReference type="GO" id="GO:0016740">
    <property type="term" value="F:transferase activity"/>
    <property type="evidence" value="ECO:0007669"/>
    <property type="project" value="UniProtKB-KW"/>
</dbReference>
<comment type="caution">
    <text evidence="5">The sequence shown here is derived from an EMBL/GenBank/DDBJ whole genome shotgun (WGS) entry which is preliminary data.</text>
</comment>
<sequence length="301" mass="34330">MAGEAGTAVTSVSVTEASKQEGLEDKKKYPWYIEEVEEIAKPMCKVLEEYSGIPSDKVKSHVQEIRNRAFAISPYPCLGMFMFLDSRLSSSPYYQEVLERVKQGETFLELGCCFGQELRVLAFDGSPSENLYGSDLSMEFMSLGYDLFLDKDKLKSKFIASDIFDPQSDLMKQLANKVDIIHTSAFFHLFSWEEQFQIAKQVVNLIRPQPGSLILGGQLGNINPCSVPRQRGNGSRYKHDDASWIKMWEQVGQETGTNWKIEAKLLDPIQLLDGKRQYDHVRDWLKSDEGVRILSFVMRLE</sequence>
<proteinExistence type="inferred from homology"/>
<evidence type="ECO:0008006" key="7">
    <source>
        <dbReference type="Google" id="ProtNLM"/>
    </source>
</evidence>
<dbReference type="AlphaFoldDB" id="A0A232LXH4"/>
<accession>A0A232LXH4</accession>
<evidence type="ECO:0000313" key="5">
    <source>
        <dbReference type="EMBL" id="OXV08870.1"/>
    </source>
</evidence>
<evidence type="ECO:0000256" key="1">
    <source>
        <dbReference type="ARBA" id="ARBA00005179"/>
    </source>
</evidence>
<comment type="similarity">
    <text evidence="4">Belongs to the class I-like SAM-binding methyltransferase superfamily.</text>
</comment>
<keyword evidence="2" id="KW-0808">Transferase</keyword>
<dbReference type="SUPFAM" id="SSF53335">
    <property type="entry name" value="S-adenosyl-L-methionine-dependent methyltransferases"/>
    <property type="match status" value="1"/>
</dbReference>
<dbReference type="InterPro" id="IPR051654">
    <property type="entry name" value="Meroterpenoid_MTases"/>
</dbReference>
<evidence type="ECO:0000256" key="4">
    <source>
        <dbReference type="ARBA" id="ARBA00038314"/>
    </source>
</evidence>
<organism evidence="5 6">
    <name type="scientific">Elaphomyces granulatus</name>
    <dbReference type="NCBI Taxonomy" id="519963"/>
    <lineage>
        <taxon>Eukaryota</taxon>
        <taxon>Fungi</taxon>
        <taxon>Dikarya</taxon>
        <taxon>Ascomycota</taxon>
        <taxon>Pezizomycotina</taxon>
        <taxon>Eurotiomycetes</taxon>
        <taxon>Eurotiomycetidae</taxon>
        <taxon>Eurotiales</taxon>
        <taxon>Elaphomycetaceae</taxon>
        <taxon>Elaphomyces</taxon>
    </lineage>
</organism>
<protein>
    <recommendedName>
        <fullName evidence="7">Methyltransferase domain-containing protein</fullName>
    </recommendedName>
</protein>
<dbReference type="Gene3D" id="3.40.50.150">
    <property type="entry name" value="Vaccinia Virus protein VP39"/>
    <property type="match status" value="1"/>
</dbReference>
<gene>
    <name evidence="5" type="ORF">Egran_03365</name>
</gene>
<comment type="pathway">
    <text evidence="1">Secondary metabolite biosynthesis.</text>
</comment>
<dbReference type="InterPro" id="IPR029063">
    <property type="entry name" value="SAM-dependent_MTases_sf"/>
</dbReference>
<keyword evidence="3" id="KW-0949">S-adenosyl-L-methionine</keyword>
<reference evidence="5 6" key="1">
    <citation type="journal article" date="2015" name="Environ. Microbiol.">
        <title>Metagenome sequence of Elaphomyces granulatus from sporocarp tissue reveals Ascomycota ectomycorrhizal fingerprints of genome expansion and a Proteobacteria-rich microbiome.</title>
        <authorList>
            <person name="Quandt C.A."/>
            <person name="Kohler A."/>
            <person name="Hesse C.N."/>
            <person name="Sharpton T.J."/>
            <person name="Martin F."/>
            <person name="Spatafora J.W."/>
        </authorList>
    </citation>
    <scope>NUCLEOTIDE SEQUENCE [LARGE SCALE GENOMIC DNA]</scope>
    <source>
        <strain evidence="5 6">OSC145934</strain>
    </source>
</reference>
<dbReference type="EMBL" id="NPHW01003845">
    <property type="protein sequence ID" value="OXV08870.1"/>
    <property type="molecule type" value="Genomic_DNA"/>
</dbReference>
<evidence type="ECO:0000256" key="2">
    <source>
        <dbReference type="ARBA" id="ARBA00022679"/>
    </source>
</evidence>
<keyword evidence="6" id="KW-1185">Reference proteome</keyword>
<name>A0A232LXH4_9EURO</name>